<protein>
    <recommendedName>
        <fullName evidence="4">Right handed beta helix domain-containing protein</fullName>
    </recommendedName>
</protein>
<dbReference type="Proteomes" id="UP000482800">
    <property type="component" value="Unassembled WGS sequence"/>
</dbReference>
<name>A0A6V8K7T7_9ACTN</name>
<sequence length="300" mass="31777">MSTETPVPDGKGKFAAAPSASASASPSATPKKAGSIGNSACPSYPKFPDENCTGYKHTGVKLRDCPNTVTKSNVKLDGCRFTNGLTIEGKNVTISRSLVLGKVGGTYKTDWSLVGLRLVDVEIDGGGKVDPNGEAAIGNDDYTCIRCHIHGTGRGANMRKNVHIEDSYLHGWVYVNGAHQTAIGSNGGSNYKVIHNNLICDSDGCSAALSLYGDFEPINNALIERNLFNTNGGYCTYGGSTSAKPYPIGTNIRYVNNLFGKKYGPKCGYYGPVATFEFHQGNVWSGNAWQDGSGAVKPQS</sequence>
<evidence type="ECO:0000313" key="3">
    <source>
        <dbReference type="Proteomes" id="UP000482800"/>
    </source>
</evidence>
<reference evidence="2 3" key="1">
    <citation type="submission" date="2020-03" db="EMBL/GenBank/DDBJ databases">
        <title>Whole genome shotgun sequence of Phytohabitans houttuyneae NBRC 108639.</title>
        <authorList>
            <person name="Komaki H."/>
            <person name="Tamura T."/>
        </authorList>
    </citation>
    <scope>NUCLEOTIDE SEQUENCE [LARGE SCALE GENOMIC DNA]</scope>
    <source>
        <strain evidence="2 3">NBRC 108639</strain>
    </source>
</reference>
<evidence type="ECO:0000313" key="2">
    <source>
        <dbReference type="EMBL" id="GFJ78368.1"/>
    </source>
</evidence>
<dbReference type="InterPro" id="IPR011050">
    <property type="entry name" value="Pectin_lyase_fold/virulence"/>
</dbReference>
<evidence type="ECO:0008006" key="4">
    <source>
        <dbReference type="Google" id="ProtNLM"/>
    </source>
</evidence>
<evidence type="ECO:0000256" key="1">
    <source>
        <dbReference type="SAM" id="MobiDB-lite"/>
    </source>
</evidence>
<feature type="compositionally biased region" description="Low complexity" evidence="1">
    <location>
        <begin position="13"/>
        <end position="35"/>
    </location>
</feature>
<feature type="region of interest" description="Disordered" evidence="1">
    <location>
        <begin position="1"/>
        <end position="36"/>
    </location>
</feature>
<organism evidence="2 3">
    <name type="scientific">Phytohabitans houttuyneae</name>
    <dbReference type="NCBI Taxonomy" id="1076126"/>
    <lineage>
        <taxon>Bacteria</taxon>
        <taxon>Bacillati</taxon>
        <taxon>Actinomycetota</taxon>
        <taxon>Actinomycetes</taxon>
        <taxon>Micromonosporales</taxon>
        <taxon>Micromonosporaceae</taxon>
    </lineage>
</organism>
<dbReference type="SUPFAM" id="SSF51126">
    <property type="entry name" value="Pectin lyase-like"/>
    <property type="match status" value="1"/>
</dbReference>
<dbReference type="EMBL" id="BLPF01000001">
    <property type="protein sequence ID" value="GFJ78368.1"/>
    <property type="molecule type" value="Genomic_DNA"/>
</dbReference>
<proteinExistence type="predicted"/>
<comment type="caution">
    <text evidence="2">The sequence shown here is derived from an EMBL/GenBank/DDBJ whole genome shotgun (WGS) entry which is preliminary data.</text>
</comment>
<gene>
    <name evidence="2" type="ORF">Phou_025480</name>
</gene>
<reference evidence="2 3" key="2">
    <citation type="submission" date="2020-03" db="EMBL/GenBank/DDBJ databases">
        <authorList>
            <person name="Ichikawa N."/>
            <person name="Kimura A."/>
            <person name="Kitahashi Y."/>
            <person name="Uohara A."/>
        </authorList>
    </citation>
    <scope>NUCLEOTIDE SEQUENCE [LARGE SCALE GENOMIC DNA]</scope>
    <source>
        <strain evidence="2 3">NBRC 108639</strain>
    </source>
</reference>
<keyword evidence="3" id="KW-1185">Reference proteome</keyword>
<accession>A0A6V8K7T7</accession>
<dbReference type="AlphaFoldDB" id="A0A6V8K7T7"/>